<dbReference type="InterPro" id="IPR035647">
    <property type="entry name" value="EFG_III/V"/>
</dbReference>
<dbReference type="AlphaFoldDB" id="A0A556QMH1"/>
<evidence type="ECO:0000313" key="11">
    <source>
        <dbReference type="Proteomes" id="UP000315648"/>
    </source>
</evidence>
<dbReference type="OrthoDB" id="9804431at2"/>
<evidence type="ECO:0000313" key="10">
    <source>
        <dbReference type="EMBL" id="TSJ77850.1"/>
    </source>
</evidence>
<feature type="domain" description="Tr-type G" evidence="9">
    <location>
        <begin position="8"/>
        <end position="277"/>
    </location>
</feature>
<dbReference type="GO" id="GO:0003924">
    <property type="term" value="F:GTPase activity"/>
    <property type="evidence" value="ECO:0007669"/>
    <property type="project" value="InterPro"/>
</dbReference>
<dbReference type="InterPro" id="IPR053905">
    <property type="entry name" value="EF-G-like_DII"/>
</dbReference>
<dbReference type="InterPro" id="IPR000795">
    <property type="entry name" value="T_Tr_GTP-bd_dom"/>
</dbReference>
<keyword evidence="5 7" id="KW-0648">Protein biosynthesis</keyword>
<dbReference type="InterPro" id="IPR041732">
    <property type="entry name" value="RF3_GTP-bd"/>
</dbReference>
<protein>
    <recommendedName>
        <fullName evidence="7 8">Peptide chain release factor 3</fullName>
        <shortName evidence="7">RF-3</shortName>
    </recommendedName>
</protein>
<evidence type="ECO:0000256" key="7">
    <source>
        <dbReference type="HAMAP-Rule" id="MF_00072"/>
    </source>
</evidence>
<keyword evidence="6 7" id="KW-0342">GTP-binding</keyword>
<keyword evidence="4 7" id="KW-0547">Nucleotide-binding</keyword>
<gene>
    <name evidence="7" type="primary">prfC</name>
    <name evidence="10" type="ORF">FPL22_00655</name>
</gene>
<evidence type="ECO:0000256" key="6">
    <source>
        <dbReference type="ARBA" id="ARBA00023134"/>
    </source>
</evidence>
<evidence type="ECO:0000256" key="1">
    <source>
        <dbReference type="ARBA" id="ARBA00004496"/>
    </source>
</evidence>
<dbReference type="SUPFAM" id="SSF52540">
    <property type="entry name" value="P-loop containing nucleoside triphosphate hydrolases"/>
    <property type="match status" value="1"/>
</dbReference>
<comment type="similarity">
    <text evidence="2 7">Belongs to the TRAFAC class translation factor GTPase superfamily. Classic translation factor GTPase family. PrfC subfamily.</text>
</comment>
<accession>A0A556QMH1</accession>
<dbReference type="InterPro" id="IPR031157">
    <property type="entry name" value="G_TR_CS"/>
</dbReference>
<dbReference type="InterPro" id="IPR005225">
    <property type="entry name" value="Small_GTP-bd"/>
</dbReference>
<comment type="subcellular location">
    <subcellularLocation>
        <location evidence="1 7">Cytoplasm</location>
    </subcellularLocation>
</comment>
<dbReference type="GO" id="GO:0005829">
    <property type="term" value="C:cytosol"/>
    <property type="evidence" value="ECO:0007669"/>
    <property type="project" value="TreeGrafter"/>
</dbReference>
<evidence type="ECO:0000256" key="5">
    <source>
        <dbReference type="ARBA" id="ARBA00022917"/>
    </source>
</evidence>
<dbReference type="EMBL" id="VMBG01000001">
    <property type="protein sequence ID" value="TSJ77850.1"/>
    <property type="molecule type" value="Genomic_DNA"/>
</dbReference>
<dbReference type="RefSeq" id="WP_144228192.1">
    <property type="nucleotide sequence ID" value="NZ_CBCRVV010000001.1"/>
</dbReference>
<dbReference type="PANTHER" id="PTHR43556">
    <property type="entry name" value="PEPTIDE CHAIN RELEASE FACTOR RF3"/>
    <property type="match status" value="1"/>
</dbReference>
<evidence type="ECO:0000256" key="3">
    <source>
        <dbReference type="ARBA" id="ARBA00022490"/>
    </source>
</evidence>
<evidence type="ECO:0000259" key="9">
    <source>
        <dbReference type="PROSITE" id="PS51722"/>
    </source>
</evidence>
<evidence type="ECO:0000256" key="4">
    <source>
        <dbReference type="ARBA" id="ARBA00022741"/>
    </source>
</evidence>
<dbReference type="Pfam" id="PF22042">
    <property type="entry name" value="EF-G_D2"/>
    <property type="match status" value="1"/>
</dbReference>
<dbReference type="NCBIfam" id="TIGR00503">
    <property type="entry name" value="prfC"/>
    <property type="match status" value="1"/>
</dbReference>
<dbReference type="PROSITE" id="PS51722">
    <property type="entry name" value="G_TR_2"/>
    <property type="match status" value="1"/>
</dbReference>
<feature type="binding site" evidence="7">
    <location>
        <begin position="139"/>
        <end position="142"/>
    </location>
    <ligand>
        <name>GTP</name>
        <dbReference type="ChEBI" id="CHEBI:37565"/>
    </ligand>
</feature>
<dbReference type="Pfam" id="PF00009">
    <property type="entry name" value="GTP_EFTU"/>
    <property type="match status" value="1"/>
</dbReference>
<dbReference type="SUPFAM" id="SSF50447">
    <property type="entry name" value="Translation proteins"/>
    <property type="match status" value="1"/>
</dbReference>
<dbReference type="InterPro" id="IPR009000">
    <property type="entry name" value="Transl_B-barrel_sf"/>
</dbReference>
<dbReference type="InterPro" id="IPR004548">
    <property type="entry name" value="PrfC"/>
</dbReference>
<reference evidence="10 11" key="1">
    <citation type="submission" date="2019-07" db="EMBL/GenBank/DDBJ databases">
        <title>Description of 53C-WASEF.</title>
        <authorList>
            <person name="Pitt A."/>
            <person name="Hahn M.W."/>
        </authorList>
    </citation>
    <scope>NUCLEOTIDE SEQUENCE [LARGE SCALE GENOMIC DNA]</scope>
    <source>
        <strain evidence="10 11">53C-WASEF</strain>
    </source>
</reference>
<dbReference type="Pfam" id="PF16658">
    <property type="entry name" value="RF3_C"/>
    <property type="match status" value="1"/>
</dbReference>
<feature type="binding site" evidence="7">
    <location>
        <begin position="17"/>
        <end position="24"/>
    </location>
    <ligand>
        <name>GTP</name>
        <dbReference type="ChEBI" id="CHEBI:37565"/>
    </ligand>
</feature>
<dbReference type="SUPFAM" id="SSF54980">
    <property type="entry name" value="EF-G C-terminal domain-like"/>
    <property type="match status" value="1"/>
</dbReference>
<name>A0A556QMH1_9BACT</name>
<dbReference type="GO" id="GO:0006449">
    <property type="term" value="P:regulation of translational termination"/>
    <property type="evidence" value="ECO:0007669"/>
    <property type="project" value="UniProtKB-UniRule"/>
</dbReference>
<comment type="function">
    <text evidence="7">Increases the formation of ribosomal termination complexes and stimulates activities of RF-1 and RF-2. It binds guanine nucleotides and has strong preference for UGA stop codons. It may interact directly with the ribosome. The stimulation of RF-1 and RF-2 is significantly reduced by GTP and GDP, but not by GMP.</text>
</comment>
<keyword evidence="11" id="KW-1185">Reference proteome</keyword>
<dbReference type="NCBIfam" id="NF001964">
    <property type="entry name" value="PRK00741.1"/>
    <property type="match status" value="1"/>
</dbReference>
<comment type="caution">
    <text evidence="10">The sequence shown here is derived from an EMBL/GenBank/DDBJ whole genome shotgun (WGS) entry which is preliminary data.</text>
</comment>
<sequence>MTPAQEIARRRTFAIISHPDAGKTTLTEKFLLYGNAIHLAGTVTARKSQRATTSDWMELEKQRGISISSTVLQFDYQGYAVNLLDTPGHKDFSEDTYRVLTAVDAALMVIDAAKGIEPQTRKLFEVCKRRGVPVFTFMNKCDRPTLNPIDLLDELERVLGLTPCAVTWPLGNGPGFRGVYDRRTKEVHLFERTPHGAYRAPVNVTGLTDPVVRDRLDDYTFDQVSEQIEILDGASAPFNLADVQAGKQTPVFFGSAVNNFGIQILLEGFLKNSIPPTTRSSVSITVPGAPAPTLAREIPVTYEKFSAFVFKIQANMDPKHRDRIAFVRICSGKFTRDMSVVHQRTGRTVRLSSSHRLFGQERETVDVAWPGDVIGLVGHDAFGIGDTLTEDRTIAYDEIPRFPSEVFTYISNPNSGDSKKYRAGIEQLLQEGVVQSFQPRNAPPGATLLAAVGVLQFEVVQFRLKSEYNAESRLEATPWTLLRWLEPHPALKDTSTLIVASGVSFGVDKFDQPIVLFPNDWTLRYFMDKNPELKLHELPIEQTRGAK</sequence>
<evidence type="ECO:0000256" key="2">
    <source>
        <dbReference type="ARBA" id="ARBA00009978"/>
    </source>
</evidence>
<dbReference type="GO" id="GO:0016149">
    <property type="term" value="F:translation release factor activity, codon specific"/>
    <property type="evidence" value="ECO:0007669"/>
    <property type="project" value="UniProtKB-UniRule"/>
</dbReference>
<dbReference type="FunFam" id="3.40.50.300:FF:000542">
    <property type="entry name" value="Peptide chain release factor 3"/>
    <property type="match status" value="1"/>
</dbReference>
<dbReference type="PROSITE" id="PS00301">
    <property type="entry name" value="G_TR_1"/>
    <property type="match status" value="1"/>
</dbReference>
<evidence type="ECO:0000256" key="8">
    <source>
        <dbReference type="NCBIfam" id="TIGR00503"/>
    </source>
</evidence>
<proteinExistence type="inferred from homology"/>
<keyword evidence="3 7" id="KW-0963">Cytoplasm</keyword>
<dbReference type="Gene3D" id="3.40.50.300">
    <property type="entry name" value="P-loop containing nucleotide triphosphate hydrolases"/>
    <property type="match status" value="2"/>
</dbReference>
<dbReference type="Gene3D" id="3.30.70.3280">
    <property type="entry name" value="Peptide chain release factor 3, domain III"/>
    <property type="match status" value="1"/>
</dbReference>
<dbReference type="NCBIfam" id="TIGR00231">
    <property type="entry name" value="small_GTP"/>
    <property type="match status" value="1"/>
</dbReference>
<dbReference type="PRINTS" id="PR00315">
    <property type="entry name" value="ELONGATNFCT"/>
</dbReference>
<dbReference type="GO" id="GO:0016150">
    <property type="term" value="F:translation release factor activity, codon nonspecific"/>
    <property type="evidence" value="ECO:0007669"/>
    <property type="project" value="TreeGrafter"/>
</dbReference>
<dbReference type="HAMAP" id="MF_00072">
    <property type="entry name" value="Rel_fac_3"/>
    <property type="match status" value="1"/>
</dbReference>
<dbReference type="GO" id="GO:0005525">
    <property type="term" value="F:GTP binding"/>
    <property type="evidence" value="ECO:0007669"/>
    <property type="project" value="UniProtKB-UniRule"/>
</dbReference>
<dbReference type="InterPro" id="IPR038467">
    <property type="entry name" value="RF3_dom_3_sf"/>
</dbReference>
<organism evidence="10 11">
    <name type="scientific">Rariglobus hedericola</name>
    <dbReference type="NCBI Taxonomy" id="2597822"/>
    <lineage>
        <taxon>Bacteria</taxon>
        <taxon>Pseudomonadati</taxon>
        <taxon>Verrucomicrobiota</taxon>
        <taxon>Opitutia</taxon>
        <taxon>Opitutales</taxon>
        <taxon>Opitutaceae</taxon>
        <taxon>Rariglobus</taxon>
    </lineage>
</organism>
<dbReference type="InterPro" id="IPR032090">
    <property type="entry name" value="RF3_C"/>
</dbReference>
<dbReference type="InterPro" id="IPR027417">
    <property type="entry name" value="P-loop_NTPase"/>
</dbReference>
<dbReference type="PANTHER" id="PTHR43556:SF2">
    <property type="entry name" value="PEPTIDE CHAIN RELEASE FACTOR RF3"/>
    <property type="match status" value="1"/>
</dbReference>
<dbReference type="CDD" id="cd04169">
    <property type="entry name" value="RF3"/>
    <property type="match status" value="1"/>
</dbReference>
<dbReference type="Proteomes" id="UP000315648">
    <property type="component" value="Unassembled WGS sequence"/>
</dbReference>
<feature type="binding site" evidence="7">
    <location>
        <begin position="85"/>
        <end position="89"/>
    </location>
    <ligand>
        <name>GTP</name>
        <dbReference type="ChEBI" id="CHEBI:37565"/>
    </ligand>
</feature>